<dbReference type="Proteomes" id="UP001291623">
    <property type="component" value="Unassembled WGS sequence"/>
</dbReference>
<organism evidence="2 3">
    <name type="scientific">Anisodus tanguticus</name>
    <dbReference type="NCBI Taxonomy" id="243964"/>
    <lineage>
        <taxon>Eukaryota</taxon>
        <taxon>Viridiplantae</taxon>
        <taxon>Streptophyta</taxon>
        <taxon>Embryophyta</taxon>
        <taxon>Tracheophyta</taxon>
        <taxon>Spermatophyta</taxon>
        <taxon>Magnoliopsida</taxon>
        <taxon>eudicotyledons</taxon>
        <taxon>Gunneridae</taxon>
        <taxon>Pentapetalae</taxon>
        <taxon>asterids</taxon>
        <taxon>lamiids</taxon>
        <taxon>Solanales</taxon>
        <taxon>Solanaceae</taxon>
        <taxon>Solanoideae</taxon>
        <taxon>Hyoscyameae</taxon>
        <taxon>Anisodus</taxon>
    </lineage>
</organism>
<keyword evidence="1" id="KW-1133">Transmembrane helix</keyword>
<evidence type="ECO:0000256" key="1">
    <source>
        <dbReference type="SAM" id="Phobius"/>
    </source>
</evidence>
<name>A0AAE1SXA2_9SOLA</name>
<protein>
    <submittedName>
        <fullName evidence="2">Uncharacterized protein</fullName>
    </submittedName>
</protein>
<accession>A0AAE1SXA2</accession>
<proteinExistence type="predicted"/>
<keyword evidence="3" id="KW-1185">Reference proteome</keyword>
<keyword evidence="1" id="KW-0472">Membrane</keyword>
<reference evidence="2" key="1">
    <citation type="submission" date="2023-12" db="EMBL/GenBank/DDBJ databases">
        <title>Genome assembly of Anisodus tanguticus.</title>
        <authorList>
            <person name="Wang Y.-J."/>
        </authorList>
    </citation>
    <scope>NUCLEOTIDE SEQUENCE</scope>
    <source>
        <strain evidence="2">KB-2021</strain>
        <tissue evidence="2">Leaf</tissue>
    </source>
</reference>
<evidence type="ECO:0000313" key="3">
    <source>
        <dbReference type="Proteomes" id="UP001291623"/>
    </source>
</evidence>
<feature type="transmembrane region" description="Helical" evidence="1">
    <location>
        <begin position="19"/>
        <end position="38"/>
    </location>
</feature>
<gene>
    <name evidence="2" type="ORF">RND71_004251</name>
</gene>
<dbReference type="AlphaFoldDB" id="A0AAE1SXA2"/>
<dbReference type="EMBL" id="JAVYJV010000002">
    <property type="protein sequence ID" value="KAK4377955.1"/>
    <property type="molecule type" value="Genomic_DNA"/>
</dbReference>
<comment type="caution">
    <text evidence="2">The sequence shown here is derived from an EMBL/GenBank/DDBJ whole genome shotgun (WGS) entry which is preliminary data.</text>
</comment>
<sequence length="58" mass="7054">MISSHIQVEEIFLVANCPIYLKCIYFWVLFLLLLFAELQKLEEYEYREFLSNKQLALH</sequence>
<keyword evidence="1" id="KW-0812">Transmembrane</keyword>
<evidence type="ECO:0000313" key="2">
    <source>
        <dbReference type="EMBL" id="KAK4377955.1"/>
    </source>
</evidence>